<keyword evidence="2" id="KW-0472">Membrane</keyword>
<keyword evidence="5" id="KW-1185">Reference proteome</keyword>
<dbReference type="RefSeq" id="WP_150079552.1">
    <property type="nucleotide sequence ID" value="NZ_VWOX01000024.1"/>
</dbReference>
<organism evidence="4 5">
    <name type="scientific">Roseiconus nitratireducens</name>
    <dbReference type="NCBI Taxonomy" id="2605748"/>
    <lineage>
        <taxon>Bacteria</taxon>
        <taxon>Pseudomonadati</taxon>
        <taxon>Planctomycetota</taxon>
        <taxon>Planctomycetia</taxon>
        <taxon>Pirellulales</taxon>
        <taxon>Pirellulaceae</taxon>
        <taxon>Roseiconus</taxon>
    </lineage>
</organism>
<name>A0A5M6D011_9BACT</name>
<feature type="transmembrane region" description="Helical" evidence="2">
    <location>
        <begin position="190"/>
        <end position="212"/>
    </location>
</feature>
<accession>A0A5M6D011</accession>
<gene>
    <name evidence="4" type="ORF">FYK55_25930</name>
</gene>
<feature type="domain" description="PepSY" evidence="3">
    <location>
        <begin position="245"/>
        <end position="308"/>
    </location>
</feature>
<dbReference type="PANTHER" id="PTHR34219">
    <property type="entry name" value="IRON-REGULATED INNER MEMBRANE PROTEIN-RELATED"/>
    <property type="match status" value="1"/>
</dbReference>
<feature type="region of interest" description="Disordered" evidence="1">
    <location>
        <begin position="376"/>
        <end position="400"/>
    </location>
</feature>
<dbReference type="PANTHER" id="PTHR34219:SF3">
    <property type="entry name" value="BLL7967 PROTEIN"/>
    <property type="match status" value="1"/>
</dbReference>
<dbReference type="Pfam" id="PF03929">
    <property type="entry name" value="PepSY_TM"/>
    <property type="match status" value="1"/>
</dbReference>
<dbReference type="InterPro" id="IPR025711">
    <property type="entry name" value="PepSY"/>
</dbReference>
<dbReference type="AlphaFoldDB" id="A0A5M6D011"/>
<keyword evidence="2" id="KW-1133">Transmembrane helix</keyword>
<sequence>MRQTLRKRWLAVHRWLGLTVGLLLVLIGLTGSLLVFDHAIDERLNPDLLLTNGSGDRQPIAEIIAAAEEAFSGSAERALSVSRPRIANGVWTVWFRAGTEDNPKFVAVHIDPYTAHVTGQRTWGEDLMSLIYRLHFRLLAGAPGAVLVGMVGIIAMISIASGIVLWWPLWKNGWRAGFAVRKGARFNFDLHKTTGILSAVFLMVIAFTGVYMEFHEWFHAAVSTFAEVSEPADDFTSTTPKTATRLTPDQAVTIAQPIFPKATFDHLHPPTGPEGFYEVAFRQSGETQKSFGRSQVFLDQYSGEVLAIRSPQDFTAADAFFAWQFPLHNGEAFGLFGRWVVFLMGITPALFYITGLLLWWRRGKARRRKTRLKVGSESTVLPARRKNHPVPEPVGADFES</sequence>
<evidence type="ECO:0000259" key="3">
    <source>
        <dbReference type="Pfam" id="PF03413"/>
    </source>
</evidence>
<dbReference type="InterPro" id="IPR005625">
    <property type="entry name" value="PepSY-ass_TM"/>
</dbReference>
<feature type="transmembrane region" description="Helical" evidence="2">
    <location>
        <begin position="145"/>
        <end position="169"/>
    </location>
</feature>
<proteinExistence type="predicted"/>
<dbReference type="EMBL" id="VWOX01000024">
    <property type="protein sequence ID" value="KAA5538879.1"/>
    <property type="molecule type" value="Genomic_DNA"/>
</dbReference>
<evidence type="ECO:0000313" key="4">
    <source>
        <dbReference type="EMBL" id="KAA5538879.1"/>
    </source>
</evidence>
<dbReference type="Proteomes" id="UP000324479">
    <property type="component" value="Unassembled WGS sequence"/>
</dbReference>
<reference evidence="4 5" key="1">
    <citation type="submission" date="2019-08" db="EMBL/GenBank/DDBJ databases">
        <authorList>
            <person name="Dhanesh K."/>
            <person name="Kumar G."/>
            <person name="Sasikala C."/>
            <person name="Venkata Ramana C."/>
        </authorList>
    </citation>
    <scope>NUCLEOTIDE SEQUENCE [LARGE SCALE GENOMIC DNA]</scope>
    <source>
        <strain evidence="4 5">JC645</strain>
    </source>
</reference>
<protein>
    <submittedName>
        <fullName evidence="4">PepSY domain-containing protein</fullName>
    </submittedName>
</protein>
<evidence type="ECO:0000256" key="2">
    <source>
        <dbReference type="SAM" id="Phobius"/>
    </source>
</evidence>
<dbReference type="Pfam" id="PF03413">
    <property type="entry name" value="PepSY"/>
    <property type="match status" value="1"/>
</dbReference>
<evidence type="ECO:0000256" key="1">
    <source>
        <dbReference type="SAM" id="MobiDB-lite"/>
    </source>
</evidence>
<evidence type="ECO:0000313" key="5">
    <source>
        <dbReference type="Proteomes" id="UP000324479"/>
    </source>
</evidence>
<feature type="transmembrane region" description="Helical" evidence="2">
    <location>
        <begin position="339"/>
        <end position="360"/>
    </location>
</feature>
<feature type="transmembrane region" description="Helical" evidence="2">
    <location>
        <begin position="12"/>
        <end position="36"/>
    </location>
</feature>
<comment type="caution">
    <text evidence="4">The sequence shown here is derived from an EMBL/GenBank/DDBJ whole genome shotgun (WGS) entry which is preliminary data.</text>
</comment>
<keyword evidence="2" id="KW-0812">Transmembrane</keyword>